<gene>
    <name evidence="2" type="primary">gb21342</name>
    <name evidence="2" type="ORF">PR202_gb21342</name>
</gene>
<evidence type="ECO:0000313" key="3">
    <source>
        <dbReference type="Proteomes" id="UP001054889"/>
    </source>
</evidence>
<accession>A0AAV5FCV2</accession>
<reference evidence="2" key="2">
    <citation type="submission" date="2021-12" db="EMBL/GenBank/DDBJ databases">
        <title>Resequencing data analysis of finger millet.</title>
        <authorList>
            <person name="Hatakeyama M."/>
            <person name="Aluri S."/>
            <person name="Balachadran M.T."/>
            <person name="Sivarajan S.R."/>
            <person name="Poveda L."/>
            <person name="Shimizu-Inatsugi R."/>
            <person name="Schlapbach R."/>
            <person name="Sreeman S.M."/>
            <person name="Shimizu K.K."/>
        </authorList>
    </citation>
    <scope>NUCLEOTIDE SEQUENCE</scope>
</reference>
<reference evidence="2" key="1">
    <citation type="journal article" date="2018" name="DNA Res.">
        <title>Multiple hybrid de novo genome assembly of finger millet, an orphan allotetraploid crop.</title>
        <authorList>
            <person name="Hatakeyama M."/>
            <person name="Aluri S."/>
            <person name="Balachadran M.T."/>
            <person name="Sivarajan S.R."/>
            <person name="Patrignani A."/>
            <person name="Gruter S."/>
            <person name="Poveda L."/>
            <person name="Shimizu-Inatsugi R."/>
            <person name="Baeten J."/>
            <person name="Francoijs K.J."/>
            <person name="Nataraja K.N."/>
            <person name="Reddy Y.A.N."/>
            <person name="Phadnis S."/>
            <person name="Ravikumar R.L."/>
            <person name="Schlapbach R."/>
            <person name="Sreeman S.M."/>
            <person name="Shimizu K.K."/>
        </authorList>
    </citation>
    <scope>NUCLEOTIDE SEQUENCE</scope>
</reference>
<dbReference type="Proteomes" id="UP001054889">
    <property type="component" value="Unassembled WGS sequence"/>
</dbReference>
<evidence type="ECO:0000313" key="2">
    <source>
        <dbReference type="EMBL" id="GJN32811.1"/>
    </source>
</evidence>
<protein>
    <submittedName>
        <fullName evidence="2">Uncharacterized protein</fullName>
    </submittedName>
</protein>
<sequence length="75" mass="7642">MAVPPIAPESCDVRDWAHLDALAADLIAEYVLGNNRARALTTCAHKVFWTAGSNPGVGSCSRTPSTTASAATGGA</sequence>
<feature type="region of interest" description="Disordered" evidence="1">
    <location>
        <begin position="56"/>
        <end position="75"/>
    </location>
</feature>
<dbReference type="EMBL" id="BQKI01000084">
    <property type="protein sequence ID" value="GJN32811.1"/>
    <property type="molecule type" value="Genomic_DNA"/>
</dbReference>
<proteinExistence type="predicted"/>
<dbReference type="AlphaFoldDB" id="A0AAV5FCV2"/>
<keyword evidence="3" id="KW-1185">Reference proteome</keyword>
<feature type="compositionally biased region" description="Low complexity" evidence="1">
    <location>
        <begin position="59"/>
        <end position="75"/>
    </location>
</feature>
<organism evidence="2 3">
    <name type="scientific">Eleusine coracana subsp. coracana</name>
    <dbReference type="NCBI Taxonomy" id="191504"/>
    <lineage>
        <taxon>Eukaryota</taxon>
        <taxon>Viridiplantae</taxon>
        <taxon>Streptophyta</taxon>
        <taxon>Embryophyta</taxon>
        <taxon>Tracheophyta</taxon>
        <taxon>Spermatophyta</taxon>
        <taxon>Magnoliopsida</taxon>
        <taxon>Liliopsida</taxon>
        <taxon>Poales</taxon>
        <taxon>Poaceae</taxon>
        <taxon>PACMAD clade</taxon>
        <taxon>Chloridoideae</taxon>
        <taxon>Cynodonteae</taxon>
        <taxon>Eleusininae</taxon>
        <taxon>Eleusine</taxon>
    </lineage>
</organism>
<evidence type="ECO:0000256" key="1">
    <source>
        <dbReference type="SAM" id="MobiDB-lite"/>
    </source>
</evidence>
<name>A0AAV5FCV2_ELECO</name>
<comment type="caution">
    <text evidence="2">The sequence shown here is derived from an EMBL/GenBank/DDBJ whole genome shotgun (WGS) entry which is preliminary data.</text>
</comment>